<protein>
    <submittedName>
        <fullName evidence="1">Uncharacterized protein</fullName>
    </submittedName>
</protein>
<dbReference type="AlphaFoldDB" id="A0A947GKV2"/>
<dbReference type="EMBL" id="JADOES010000073">
    <property type="protein sequence ID" value="MBT9318010.1"/>
    <property type="molecule type" value="Genomic_DNA"/>
</dbReference>
<evidence type="ECO:0000313" key="2">
    <source>
        <dbReference type="Proteomes" id="UP000717364"/>
    </source>
</evidence>
<sequence>MASKNVSKSIGNRLLAALTEKEVGHLLDALMTTVSLEALDPIFSQLSENTQETIRQILTTSQTTESSDSSGSSPMSLAKLSQAWTQLWQDWDAIIWEASKEDGDYIQQEAHWEPPYFDDSSFSDNLDDIAEKMYPLIQTAVEHQFDPDQGFIPALLEAESDISAGMLEWIEIVDGIYLGHHTTQCLLLWEWLTTQETGGDAFQFIETIQQFESTSSHISLDDHTLIDFLCDLSQPARQCILNELTTAKKTAPWKQLLGNAHSAWHMFYREAINELAPERYLDNLRTTIAQRWTDGLPVIEDLLAQKNYQESLEVIEETVASRLSANYRRDTGWTPESALLVRLSIGYHDQSAYCEPEKKLLNLFQQTAQALGQVERANALKIQQIAFDSCFDWQTMFQAFSEIPVAEKTHQAWCQSWCQYVIQRATPSSDFIFHKPRPKGPGWIHWLVESIADTEKGPSWFQTQITQWLKNLPDNRAALGGEYDRLRLLTKDIQAVQGPKQPSCKTFNDIVVRIRELSAPDDASRQAYLKKFAPDDLWEQVMHYWQTYLHHFVPDPKSAQKSDYTQHAAWMAALKEIAPPTYKRLLAQWHTDHIRRSNLWKAMAQRGLD</sequence>
<evidence type="ECO:0000313" key="1">
    <source>
        <dbReference type="EMBL" id="MBT9318010.1"/>
    </source>
</evidence>
<proteinExistence type="predicted"/>
<accession>A0A947GKV2</accession>
<keyword evidence="2" id="KW-1185">Reference proteome</keyword>
<organism evidence="1 2">
    <name type="scientific">Leptothoe spongobia TAU-MAC 1115</name>
    <dbReference type="NCBI Taxonomy" id="1967444"/>
    <lineage>
        <taxon>Bacteria</taxon>
        <taxon>Bacillati</taxon>
        <taxon>Cyanobacteriota</taxon>
        <taxon>Cyanophyceae</taxon>
        <taxon>Nodosilineales</taxon>
        <taxon>Cymatolegaceae</taxon>
        <taxon>Leptothoe</taxon>
        <taxon>Leptothoe spongobia</taxon>
    </lineage>
</organism>
<dbReference type="RefSeq" id="WP_215611072.1">
    <property type="nucleotide sequence ID" value="NZ_JADOES010000073.1"/>
</dbReference>
<reference evidence="1" key="1">
    <citation type="submission" date="2020-11" db="EMBL/GenBank/DDBJ databases">
        <authorList>
            <person name="Konstantinou D."/>
            <person name="Gkelis S."/>
            <person name="Popin R."/>
            <person name="Fewer D."/>
            <person name="Sivonen K."/>
        </authorList>
    </citation>
    <scope>NUCLEOTIDE SEQUENCE</scope>
    <source>
        <strain evidence="1">TAU-MAC 1115</strain>
    </source>
</reference>
<comment type="caution">
    <text evidence="1">The sequence shown here is derived from an EMBL/GenBank/DDBJ whole genome shotgun (WGS) entry which is preliminary data.</text>
</comment>
<name>A0A947GKV2_9CYAN</name>
<dbReference type="Proteomes" id="UP000717364">
    <property type="component" value="Unassembled WGS sequence"/>
</dbReference>
<gene>
    <name evidence="1" type="ORF">IXB50_21580</name>
</gene>
<reference evidence="1" key="2">
    <citation type="journal article" date="2021" name="Mar. Drugs">
        <title>Genome Reduction and Secondary Metabolism of the Marine Sponge-Associated Cyanobacterium Leptothoe.</title>
        <authorList>
            <person name="Konstantinou D."/>
            <person name="Popin R.V."/>
            <person name="Fewer D.P."/>
            <person name="Sivonen K."/>
            <person name="Gkelis S."/>
        </authorList>
    </citation>
    <scope>NUCLEOTIDE SEQUENCE</scope>
    <source>
        <strain evidence="1">TAU-MAC 1115</strain>
    </source>
</reference>